<sequence>MRISPLRGAGTVVLKCPVPACGLTCRPTALAAHGHCPGCGHDRLIRLDLARGGRGAAASASLNRQAQA</sequence>
<name>A0A1V0TZ44_9ACTN</name>
<organism evidence="1 2">
    <name type="scientific">Streptomyces gilvosporeus</name>
    <dbReference type="NCBI Taxonomy" id="553510"/>
    <lineage>
        <taxon>Bacteria</taxon>
        <taxon>Bacillati</taxon>
        <taxon>Actinomycetota</taxon>
        <taxon>Actinomycetes</taxon>
        <taxon>Kitasatosporales</taxon>
        <taxon>Streptomycetaceae</taxon>
        <taxon>Streptomyces</taxon>
    </lineage>
</organism>
<keyword evidence="2" id="KW-1185">Reference proteome</keyword>
<reference evidence="1 2" key="1">
    <citation type="submission" date="2017-04" db="EMBL/GenBank/DDBJ databases">
        <title>Complete Genome Sequence of Streptomyces gilvosporeus F607, a Capable Producer of Natamycin.</title>
        <authorList>
            <person name="Zong G."/>
            <person name="Zhong C."/>
            <person name="Fu J."/>
            <person name="Qin R."/>
            <person name="Cao G."/>
        </authorList>
    </citation>
    <scope>NUCLEOTIDE SEQUENCE [LARGE SCALE GENOMIC DNA]</scope>
    <source>
        <strain evidence="1 2">F607</strain>
    </source>
</reference>
<proteinExistence type="predicted"/>
<dbReference type="STRING" id="553510.B1H19_31235"/>
<dbReference type="AlphaFoldDB" id="A0A1V0TZ44"/>
<evidence type="ECO:0000313" key="1">
    <source>
        <dbReference type="EMBL" id="ARF58060.1"/>
    </source>
</evidence>
<dbReference type="EMBL" id="CP020569">
    <property type="protein sequence ID" value="ARF58060.1"/>
    <property type="molecule type" value="Genomic_DNA"/>
</dbReference>
<accession>A0A1V0TZ44</accession>
<dbReference type="KEGG" id="sgv:B1H19_31235"/>
<protein>
    <submittedName>
        <fullName evidence="1">Uncharacterized protein</fullName>
    </submittedName>
</protein>
<evidence type="ECO:0000313" key="2">
    <source>
        <dbReference type="Proteomes" id="UP000192726"/>
    </source>
</evidence>
<dbReference type="Proteomes" id="UP000192726">
    <property type="component" value="Chromosome"/>
</dbReference>
<gene>
    <name evidence="1" type="ORF">B1H19_31235</name>
</gene>